<feature type="domain" description="Peptidase S9 prolyl oligopeptidase catalytic" evidence="1">
    <location>
        <begin position="98"/>
        <end position="237"/>
    </location>
</feature>
<evidence type="ECO:0000313" key="2">
    <source>
        <dbReference type="EMBL" id="EHR51752.1"/>
    </source>
</evidence>
<reference evidence="2 3" key="1">
    <citation type="journal article" date="2012" name="Stand. Genomic Sci.">
        <title>Genome sequence of the ocean sediment bacterium Saccharomonospora marina type strain (XMU15(T)).</title>
        <authorList>
            <person name="Klenk H.P."/>
            <person name="Lu M."/>
            <person name="Lucas S."/>
            <person name="Lapidus A."/>
            <person name="Copeland A."/>
            <person name="Pitluck S."/>
            <person name="Goodwin L.A."/>
            <person name="Han C."/>
            <person name="Tapia R."/>
            <person name="Brambilla E.M."/>
            <person name="Potter G."/>
            <person name="Land M."/>
            <person name="Ivanova N."/>
            <person name="Rohde M."/>
            <person name="Goker M."/>
            <person name="Detter J.C."/>
            <person name="Li W.J."/>
            <person name="Kyrpides N.C."/>
            <person name="Woyke T."/>
        </authorList>
    </citation>
    <scope>NUCLEOTIDE SEQUENCE [LARGE SCALE GENOMIC DNA]</scope>
    <source>
        <strain evidence="2 3">XMU15</strain>
    </source>
</reference>
<dbReference type="RefSeq" id="WP_009155134.1">
    <property type="nucleotide sequence ID" value="NZ_CM001439.1"/>
</dbReference>
<name>H5WXU3_9PSEU</name>
<proteinExistence type="predicted"/>
<dbReference type="SUPFAM" id="SSF53474">
    <property type="entry name" value="alpha/beta-Hydrolases"/>
    <property type="match status" value="1"/>
</dbReference>
<dbReference type="Pfam" id="PF00326">
    <property type="entry name" value="Peptidase_S9"/>
    <property type="match status" value="1"/>
</dbReference>
<dbReference type="EMBL" id="CM001439">
    <property type="protein sequence ID" value="EHR51752.1"/>
    <property type="molecule type" value="Genomic_DNA"/>
</dbReference>
<dbReference type="InterPro" id="IPR029058">
    <property type="entry name" value="AB_hydrolase_fold"/>
</dbReference>
<evidence type="ECO:0000259" key="1">
    <source>
        <dbReference type="Pfam" id="PF00326"/>
    </source>
</evidence>
<dbReference type="GO" id="GO:0008236">
    <property type="term" value="F:serine-type peptidase activity"/>
    <property type="evidence" value="ECO:0007669"/>
    <property type="project" value="InterPro"/>
</dbReference>
<dbReference type="Gene3D" id="3.40.50.1820">
    <property type="entry name" value="alpha/beta hydrolase"/>
    <property type="match status" value="1"/>
</dbReference>
<dbReference type="eggNOG" id="COG1073">
    <property type="taxonomic scope" value="Bacteria"/>
</dbReference>
<keyword evidence="3" id="KW-1185">Reference proteome</keyword>
<evidence type="ECO:0000313" key="3">
    <source>
        <dbReference type="Proteomes" id="UP000004926"/>
    </source>
</evidence>
<dbReference type="OrthoDB" id="6059224at2"/>
<dbReference type="HOGENOM" id="CLU_1029117_0_0_11"/>
<dbReference type="GO" id="GO:0006508">
    <property type="term" value="P:proteolysis"/>
    <property type="evidence" value="ECO:0007669"/>
    <property type="project" value="InterPro"/>
</dbReference>
<accession>H5WXU3</accession>
<dbReference type="AlphaFoldDB" id="H5WXU3"/>
<sequence>MRDRGSMRGTAAGVPFVALPPADDRTAAPLVVAWHLMSPPRSEQAMSAALPMAGLSAWRVYLGLPMSGERAPAGGEEEFFGLATQDYVLNVAEPVTEQAAAEFPAVVAELRQRLSVADTAVGVLGGSAGATVALEVTARQDVDVRAAALVSPVTQLAPAVAANERNYGVTYHWSGRSRAVAHRYDFVRRAEELFVDVLLVVGERDDVAFREPASALRDALGERARLVVIPGMEHALAEEPGVEQAPQTEHAAAVDAEVTEWFRARLG</sequence>
<organism evidence="2 3">
    <name type="scientific">Saccharomonospora marina XMU15</name>
    <dbReference type="NCBI Taxonomy" id="882083"/>
    <lineage>
        <taxon>Bacteria</taxon>
        <taxon>Bacillati</taxon>
        <taxon>Actinomycetota</taxon>
        <taxon>Actinomycetes</taxon>
        <taxon>Pseudonocardiales</taxon>
        <taxon>Pseudonocardiaceae</taxon>
        <taxon>Saccharomonospora</taxon>
    </lineage>
</organism>
<protein>
    <submittedName>
        <fullName evidence="2">Prolyl oligopeptidase family protein</fullName>
    </submittedName>
</protein>
<dbReference type="Proteomes" id="UP000004926">
    <property type="component" value="Chromosome"/>
</dbReference>
<gene>
    <name evidence="2" type="ORF">SacmaDRAFT_3536</name>
</gene>
<dbReference type="InterPro" id="IPR001375">
    <property type="entry name" value="Peptidase_S9_cat"/>
</dbReference>
<dbReference type="STRING" id="882083.SacmaDRAFT_3536"/>